<evidence type="ECO:0000256" key="3">
    <source>
        <dbReference type="ARBA" id="ARBA00022679"/>
    </source>
</evidence>
<evidence type="ECO:0000256" key="6">
    <source>
        <dbReference type="ARBA" id="ARBA00022803"/>
    </source>
</evidence>
<feature type="region of interest" description="Disordered" evidence="10">
    <location>
        <begin position="159"/>
        <end position="187"/>
    </location>
</feature>
<keyword evidence="3" id="KW-0808">Transferase</keyword>
<keyword evidence="4" id="KW-0677">Repeat</keyword>
<dbReference type="GO" id="GO:0061630">
    <property type="term" value="F:ubiquitin protein ligase activity"/>
    <property type="evidence" value="ECO:0000318"/>
    <property type="project" value="GO_Central"/>
</dbReference>
<dbReference type="PROSITE" id="PS50005">
    <property type="entry name" value="TPR"/>
    <property type="match status" value="2"/>
</dbReference>
<evidence type="ECO:0000256" key="8">
    <source>
        <dbReference type="ARBA" id="ARBA00044543"/>
    </source>
</evidence>
<dbReference type="SMART" id="SM00504">
    <property type="entry name" value="Ubox"/>
    <property type="match status" value="1"/>
</dbReference>
<evidence type="ECO:0000313" key="13">
    <source>
        <dbReference type="Proteomes" id="UP000054558"/>
    </source>
</evidence>
<evidence type="ECO:0000256" key="7">
    <source>
        <dbReference type="ARBA" id="ARBA00044534"/>
    </source>
</evidence>
<evidence type="ECO:0000256" key="5">
    <source>
        <dbReference type="ARBA" id="ARBA00022786"/>
    </source>
</evidence>
<dbReference type="OMA" id="WAGVEHD"/>
<accession>A0A0U9HIG1</accession>
<dbReference type="InterPro" id="IPR013083">
    <property type="entry name" value="Znf_RING/FYVE/PHD"/>
</dbReference>
<dbReference type="Pfam" id="PF04564">
    <property type="entry name" value="U-box"/>
    <property type="match status" value="1"/>
</dbReference>
<dbReference type="SUPFAM" id="SSF48452">
    <property type="entry name" value="TPR-like"/>
    <property type="match status" value="1"/>
</dbReference>
<evidence type="ECO:0000256" key="2">
    <source>
        <dbReference type="ARBA" id="ARBA00012483"/>
    </source>
</evidence>
<dbReference type="InterPro" id="IPR011990">
    <property type="entry name" value="TPR-like_helical_dom_sf"/>
</dbReference>
<evidence type="ECO:0000313" key="12">
    <source>
        <dbReference type="EMBL" id="GAQ80573.1"/>
    </source>
</evidence>
<dbReference type="UniPathway" id="UPA00143"/>
<dbReference type="EC" id="2.3.2.27" evidence="2"/>
<keyword evidence="13" id="KW-1185">Reference proteome</keyword>
<dbReference type="EMBL" id="DF237006">
    <property type="protein sequence ID" value="GAQ80573.1"/>
    <property type="molecule type" value="Genomic_DNA"/>
</dbReference>
<dbReference type="GO" id="GO:0051087">
    <property type="term" value="F:protein-folding chaperone binding"/>
    <property type="evidence" value="ECO:0000318"/>
    <property type="project" value="GO_Central"/>
</dbReference>
<dbReference type="SMART" id="SM00028">
    <property type="entry name" value="TPR"/>
    <property type="match status" value="3"/>
</dbReference>
<sequence length="402" mass="44412">MASTAKQQAESAKEKGNFFFRKEKLGAAIEAYTEAIVLYPTNAVYYTNRALCRMKRNEWPDVATDCRKALALDSGSVKGHYLLGLALLRSDDADEAVRHLDKALDLARGGNGGLTMVEDVWQELSNAKFKQWDIAAAKRRERQSDLRNRLRKVLLEMKQGASRAEGAPMDIDASTSNEVEGRIQGRGFRAPVVNLEDSDDEPQPMSPSSPSFEAGLREMQATLAGRAEPRSQESEAKSQEGEQSGGVEVEGGESSERGGGRSREAPSTSGATEEAERGGDKGRRREGGSLTEKERMQRDEQYEQDVNTLENVFDKAGAPDRPGEVPDHLCCKLTMEIFRDPVITPSGVTYERTAILEHLKRVGRFDPVTRATLGEKDLSPNLALKEAVQCYLEEHGWAYKLT</sequence>
<dbReference type="GO" id="GO:0045862">
    <property type="term" value="P:positive regulation of proteolysis"/>
    <property type="evidence" value="ECO:0000318"/>
    <property type="project" value="GO_Central"/>
</dbReference>
<dbReference type="GO" id="GO:0043161">
    <property type="term" value="P:proteasome-mediated ubiquitin-dependent protein catabolic process"/>
    <property type="evidence" value="ECO:0000318"/>
    <property type="project" value="GO_Central"/>
</dbReference>
<comment type="catalytic activity">
    <reaction evidence="1">
        <text>S-ubiquitinyl-[E2 ubiquitin-conjugating enzyme]-L-cysteine + [acceptor protein]-L-lysine = [E2 ubiquitin-conjugating enzyme]-L-cysteine + N(6)-ubiquitinyl-[acceptor protein]-L-lysine.</text>
        <dbReference type="EC" id="2.3.2.27"/>
    </reaction>
</comment>
<feature type="domain" description="U-box" evidence="11">
    <location>
        <begin position="324"/>
        <end position="398"/>
    </location>
</feature>
<feature type="repeat" description="TPR" evidence="9">
    <location>
        <begin position="9"/>
        <end position="42"/>
    </location>
</feature>
<dbReference type="GO" id="GO:0071218">
    <property type="term" value="P:cellular response to misfolded protein"/>
    <property type="evidence" value="ECO:0000318"/>
    <property type="project" value="GO_Central"/>
</dbReference>
<keyword evidence="5" id="KW-0833">Ubl conjugation pathway</keyword>
<name>A0A0U9HIG1_KLENI</name>
<evidence type="ECO:0000256" key="1">
    <source>
        <dbReference type="ARBA" id="ARBA00000900"/>
    </source>
</evidence>
<evidence type="ECO:0000256" key="4">
    <source>
        <dbReference type="ARBA" id="ARBA00022737"/>
    </source>
</evidence>
<dbReference type="GO" id="GO:0006515">
    <property type="term" value="P:protein quality control for misfolded or incompletely synthesized proteins"/>
    <property type="evidence" value="ECO:0000318"/>
    <property type="project" value="GO_Central"/>
</dbReference>
<dbReference type="PANTHER" id="PTHR46803:SF2">
    <property type="entry name" value="E3 UBIQUITIN-PROTEIN LIGASE CHIP"/>
    <property type="match status" value="1"/>
</dbReference>
<feature type="compositionally biased region" description="Basic and acidic residues" evidence="10">
    <location>
        <begin position="274"/>
        <end position="301"/>
    </location>
</feature>
<dbReference type="CDD" id="cd16654">
    <property type="entry name" value="RING-Ubox_CHIP"/>
    <property type="match status" value="1"/>
</dbReference>
<dbReference type="GO" id="GO:0000209">
    <property type="term" value="P:protein polyubiquitination"/>
    <property type="evidence" value="ECO:0000318"/>
    <property type="project" value="GO_Central"/>
</dbReference>
<dbReference type="STRING" id="105231.A0A0U9HIG1"/>
<dbReference type="SUPFAM" id="SSF57850">
    <property type="entry name" value="RING/U-box"/>
    <property type="match status" value="1"/>
</dbReference>
<dbReference type="InterPro" id="IPR019734">
    <property type="entry name" value="TPR_rpt"/>
</dbReference>
<feature type="compositionally biased region" description="Basic and acidic residues" evidence="10">
    <location>
        <begin position="227"/>
        <end position="240"/>
    </location>
</feature>
<evidence type="ECO:0000259" key="11">
    <source>
        <dbReference type="PROSITE" id="PS51698"/>
    </source>
</evidence>
<dbReference type="OrthoDB" id="629492at2759"/>
<protein>
    <recommendedName>
        <fullName evidence="7">E3 ubiquitin-protein ligase CHIP</fullName>
        <ecNumber evidence="2">2.3.2.27</ecNumber>
    </recommendedName>
    <alternativeName>
        <fullName evidence="8">RING-type E3 ubiquitin transferase CHIP</fullName>
    </alternativeName>
</protein>
<dbReference type="Gene3D" id="1.25.40.10">
    <property type="entry name" value="Tetratricopeptide repeat domain"/>
    <property type="match status" value="1"/>
</dbReference>
<evidence type="ECO:0000256" key="9">
    <source>
        <dbReference type="PROSITE-ProRule" id="PRU00339"/>
    </source>
</evidence>
<feature type="compositionally biased region" description="Basic and acidic residues" evidence="10">
    <location>
        <begin position="254"/>
        <end position="264"/>
    </location>
</feature>
<dbReference type="AlphaFoldDB" id="A0A0U9HIG1"/>
<dbReference type="InterPro" id="IPR003613">
    <property type="entry name" value="Ubox_domain"/>
</dbReference>
<feature type="region of interest" description="Disordered" evidence="10">
    <location>
        <begin position="224"/>
        <end position="304"/>
    </location>
</feature>
<gene>
    <name evidence="12" type="ORF">KFL_000570200</name>
</gene>
<evidence type="ECO:0000256" key="10">
    <source>
        <dbReference type="SAM" id="MobiDB-lite"/>
    </source>
</evidence>
<dbReference type="PROSITE" id="PS51698">
    <property type="entry name" value="U_BOX"/>
    <property type="match status" value="1"/>
</dbReference>
<proteinExistence type="predicted"/>
<dbReference type="Proteomes" id="UP000054558">
    <property type="component" value="Unassembled WGS sequence"/>
</dbReference>
<dbReference type="Gene3D" id="3.30.40.10">
    <property type="entry name" value="Zinc/RING finger domain, C3HC4 (zinc finger)"/>
    <property type="match status" value="1"/>
</dbReference>
<feature type="repeat" description="TPR" evidence="9">
    <location>
        <begin position="77"/>
        <end position="110"/>
    </location>
</feature>
<keyword evidence="6 9" id="KW-0802">TPR repeat</keyword>
<dbReference type="GO" id="GO:0005737">
    <property type="term" value="C:cytoplasm"/>
    <property type="evidence" value="ECO:0000318"/>
    <property type="project" value="GO_Central"/>
</dbReference>
<dbReference type="PANTHER" id="PTHR46803">
    <property type="entry name" value="E3 UBIQUITIN-PROTEIN LIGASE CHIP"/>
    <property type="match status" value="1"/>
</dbReference>
<dbReference type="InterPro" id="IPR045202">
    <property type="entry name" value="CHIP_RING-Ubox"/>
</dbReference>
<organism evidence="12 13">
    <name type="scientific">Klebsormidium nitens</name>
    <name type="common">Green alga</name>
    <name type="synonym">Ulothrix nitens</name>
    <dbReference type="NCBI Taxonomy" id="105231"/>
    <lineage>
        <taxon>Eukaryota</taxon>
        <taxon>Viridiplantae</taxon>
        <taxon>Streptophyta</taxon>
        <taxon>Klebsormidiophyceae</taxon>
        <taxon>Klebsormidiales</taxon>
        <taxon>Klebsormidiaceae</taxon>
        <taxon>Klebsormidium</taxon>
    </lineage>
</organism>
<reference evidence="12 13" key="1">
    <citation type="journal article" date="2014" name="Nat. Commun.">
        <title>Klebsormidium flaccidum genome reveals primary factors for plant terrestrial adaptation.</title>
        <authorList>
            <person name="Hori K."/>
            <person name="Maruyama F."/>
            <person name="Fujisawa T."/>
            <person name="Togashi T."/>
            <person name="Yamamoto N."/>
            <person name="Seo M."/>
            <person name="Sato S."/>
            <person name="Yamada T."/>
            <person name="Mori H."/>
            <person name="Tajima N."/>
            <person name="Moriyama T."/>
            <person name="Ikeuchi M."/>
            <person name="Watanabe M."/>
            <person name="Wada H."/>
            <person name="Kobayashi K."/>
            <person name="Saito M."/>
            <person name="Masuda T."/>
            <person name="Sasaki-Sekimoto Y."/>
            <person name="Mashiguchi K."/>
            <person name="Awai K."/>
            <person name="Shimojima M."/>
            <person name="Masuda S."/>
            <person name="Iwai M."/>
            <person name="Nobusawa T."/>
            <person name="Narise T."/>
            <person name="Kondo S."/>
            <person name="Saito H."/>
            <person name="Sato R."/>
            <person name="Murakawa M."/>
            <person name="Ihara Y."/>
            <person name="Oshima-Yamada Y."/>
            <person name="Ohtaka K."/>
            <person name="Satoh M."/>
            <person name="Sonobe K."/>
            <person name="Ishii M."/>
            <person name="Ohtani R."/>
            <person name="Kanamori-Sato M."/>
            <person name="Honoki R."/>
            <person name="Miyazaki D."/>
            <person name="Mochizuki H."/>
            <person name="Umetsu J."/>
            <person name="Higashi K."/>
            <person name="Shibata D."/>
            <person name="Kamiya Y."/>
            <person name="Sato N."/>
            <person name="Nakamura Y."/>
            <person name="Tabata S."/>
            <person name="Ida S."/>
            <person name="Kurokawa K."/>
            <person name="Ohta H."/>
        </authorList>
    </citation>
    <scope>NUCLEOTIDE SEQUENCE [LARGE SCALE GENOMIC DNA]</scope>
    <source>
        <strain evidence="12 13">NIES-2285</strain>
    </source>
</reference>